<feature type="domain" description="C2 NT-type" evidence="3">
    <location>
        <begin position="6"/>
        <end position="140"/>
    </location>
</feature>
<feature type="compositionally biased region" description="Polar residues" evidence="2">
    <location>
        <begin position="931"/>
        <end position="949"/>
    </location>
</feature>
<feature type="region of interest" description="Disordered" evidence="2">
    <location>
        <begin position="143"/>
        <end position="237"/>
    </location>
</feature>
<feature type="compositionally biased region" description="Low complexity" evidence="2">
    <location>
        <begin position="200"/>
        <end position="214"/>
    </location>
</feature>
<feature type="region of interest" description="Disordered" evidence="2">
    <location>
        <begin position="923"/>
        <end position="951"/>
    </location>
</feature>
<feature type="coiled-coil region" evidence="1">
    <location>
        <begin position="958"/>
        <end position="1010"/>
    </location>
</feature>
<dbReference type="PANTHER" id="PTHR34452:SF7">
    <property type="entry name" value="MYOSIN HEAVY CHAIN-RELATED PROTEIN"/>
    <property type="match status" value="1"/>
</dbReference>
<keyword evidence="1" id="KW-0175">Coiled coil</keyword>
<dbReference type="PROSITE" id="PS51840">
    <property type="entry name" value="C2_NT"/>
    <property type="match status" value="1"/>
</dbReference>
<evidence type="ECO:0000313" key="5">
    <source>
        <dbReference type="Proteomes" id="UP001604336"/>
    </source>
</evidence>
<dbReference type="Pfam" id="PF10358">
    <property type="entry name" value="NT-C2"/>
    <property type="match status" value="1"/>
</dbReference>
<protein>
    <submittedName>
        <fullName evidence="4">Myosin heavy chain-related protein</fullName>
    </submittedName>
</protein>
<reference evidence="5" key="1">
    <citation type="submission" date="2024-07" db="EMBL/GenBank/DDBJ databases">
        <title>Two chromosome-level genome assemblies of Korean endemic species Abeliophyllum distichum and Forsythia ovata (Oleaceae).</title>
        <authorList>
            <person name="Jang H."/>
        </authorList>
    </citation>
    <scope>NUCLEOTIDE SEQUENCE [LARGE SCALE GENOMIC DNA]</scope>
</reference>
<dbReference type="InterPro" id="IPR019448">
    <property type="entry name" value="NT-C2"/>
</dbReference>
<feature type="coiled-coil region" evidence="1">
    <location>
        <begin position="364"/>
        <end position="502"/>
    </location>
</feature>
<dbReference type="EMBL" id="JBFOLK010000004">
    <property type="protein sequence ID" value="KAL2517082.1"/>
    <property type="molecule type" value="Genomic_DNA"/>
</dbReference>
<proteinExistence type="predicted"/>
<feature type="coiled-coil region" evidence="1">
    <location>
        <begin position="532"/>
        <end position="661"/>
    </location>
</feature>
<evidence type="ECO:0000313" key="4">
    <source>
        <dbReference type="EMBL" id="KAL2517082.1"/>
    </source>
</evidence>
<accession>A0ABD1TWH5</accession>
<evidence type="ECO:0000256" key="1">
    <source>
        <dbReference type="SAM" id="Coils"/>
    </source>
</evidence>
<dbReference type="PANTHER" id="PTHR34452">
    <property type="entry name" value="MYOSIN HEAVY CHAIN-RELATED PROTEIN"/>
    <property type="match status" value="1"/>
</dbReference>
<keyword evidence="5" id="KW-1185">Reference proteome</keyword>
<feature type="coiled-coil region" evidence="1">
    <location>
        <begin position="271"/>
        <end position="340"/>
    </location>
</feature>
<feature type="coiled-coil region" evidence="1">
    <location>
        <begin position="1078"/>
        <end position="1126"/>
    </location>
</feature>
<evidence type="ECO:0000256" key="2">
    <source>
        <dbReference type="SAM" id="MobiDB-lite"/>
    </source>
</evidence>
<feature type="coiled-coil region" evidence="1">
    <location>
        <begin position="698"/>
        <end position="855"/>
    </location>
</feature>
<dbReference type="Proteomes" id="UP001604336">
    <property type="component" value="Unassembled WGS sequence"/>
</dbReference>
<name>A0ABD1TWH5_9LAMI</name>
<comment type="caution">
    <text evidence="4">The sequence shown here is derived from an EMBL/GenBank/DDBJ whole genome shotgun (WGS) entry which is preliminary data.</text>
</comment>
<feature type="compositionally biased region" description="Basic and acidic residues" evidence="2">
    <location>
        <begin position="227"/>
        <end position="237"/>
    </location>
</feature>
<organism evidence="4 5">
    <name type="scientific">Abeliophyllum distichum</name>
    <dbReference type="NCBI Taxonomy" id="126358"/>
    <lineage>
        <taxon>Eukaryota</taxon>
        <taxon>Viridiplantae</taxon>
        <taxon>Streptophyta</taxon>
        <taxon>Embryophyta</taxon>
        <taxon>Tracheophyta</taxon>
        <taxon>Spermatophyta</taxon>
        <taxon>Magnoliopsida</taxon>
        <taxon>eudicotyledons</taxon>
        <taxon>Gunneridae</taxon>
        <taxon>Pentapetalae</taxon>
        <taxon>asterids</taxon>
        <taxon>lamiids</taxon>
        <taxon>Lamiales</taxon>
        <taxon>Oleaceae</taxon>
        <taxon>Forsythieae</taxon>
        <taxon>Abeliophyllum</taxon>
    </lineage>
</organism>
<sequence length="1130" mass="129631">MFKSARWRSEKNKVRVVFRLQFHATQLSQVGGDALMISVVPADVGKPSVKSEKAIVRDGACFWENPVYETVKFNREPKSGKINEKIYYFVVGTGSSKAGVVGEASVDFSIYAEATKLSVSLPLKNSKSEAMLHVSIQRIQDSVDQREVEESEDAKLNSQDRSLRAQLSNGDIDETIRRNSIEDVPFNKTVSHMHGNRRASSGSDITMSSSESSSGLETPWDPPMKNSHHEPTMYDEHQTTQWECLGSSALEPSTDGTSSTPRENLLREHSQEALDIVIEKLKSDLAALSRQAEMSELELQTLRKHIVKENKRGQDLSRDIASLKEERDFLKEECEKLKAFPRRLDESKNRTNLPSEGVDPQALAEELRQELNYAKDLNANLQIQLQKTQESNSELILAVQDLDEMLEQKNQEIIALTSKSGAIDTDEKLQEANKCQTDDEDDDEQKALEELVKEHNDAKEAYLLEQQIIDLQSEIEIYKRDRDELEMQMEQLALDYEIMKQENHDMSYKLEQSQLQEQLKMQYECSYTYATAHELEAHVENLENEVKKKSKEFSDSLVSISELEAHVENLENELEKQSKEFKVSLVTISELEAQIENLENELRKQSNEFSDSSVTISELEAQVKSLEEELEKQATAFEADLEALTLSKVEQEQRAIRAEETLRKTRWQNANTAERLQEEFRRLSVQMASTFEANEKLANKALVEANELRIQKSRLEEMLQEASERHQYVEDQYEARLQQLSSQVTSMKDQIQQMESEIEDRAMQLEHQKKHAEETQRILSEEIRMLKTEVETCVKERKVLSEQAGCKEILTDELEQMRKSIKEMELLLEDGNNKRIELENRVAFVKKEAEASQKELNGMRCHLNEKELMFGNLQSEIDTRKAQNKELKRCQLEDELEKEKLRKQVFQLKSDLKKNEDALSSMEKKIKDSNGRATTFDGTKATSKTNKSTPLLRGSKEVTNLKEKIKLLEGQIKLKETALETSTSTFLEKEKDLHNKIEELQGRLEVLDQSSINFCENEIQKVAEKVINADDGSSTMTNLSNINSCLLVSEKRDDHTISDELKASTDNSRDLEESLSLISLLKEKNKSMEGDLKEMQERYSEISLKFAEVEGERQQLVMTLRNLKNAKKSS</sequence>
<gene>
    <name evidence="4" type="ORF">Adt_13329</name>
</gene>
<evidence type="ECO:0000259" key="3">
    <source>
        <dbReference type="PROSITE" id="PS51840"/>
    </source>
</evidence>
<feature type="compositionally biased region" description="Polar residues" evidence="2">
    <location>
        <begin position="156"/>
        <end position="169"/>
    </location>
</feature>
<dbReference type="AlphaFoldDB" id="A0ABD1TWH5"/>